<keyword evidence="5 8" id="KW-0456">Lyase</keyword>
<organism evidence="9 10">
    <name type="scientific">Starkeya nomas</name>
    <dbReference type="NCBI Taxonomy" id="2666134"/>
    <lineage>
        <taxon>Bacteria</taxon>
        <taxon>Pseudomonadati</taxon>
        <taxon>Pseudomonadota</taxon>
        <taxon>Alphaproteobacteria</taxon>
        <taxon>Hyphomicrobiales</taxon>
        <taxon>Xanthobacteraceae</taxon>
        <taxon>Starkeya</taxon>
    </lineage>
</organism>
<dbReference type="RefSeq" id="WP_159597463.1">
    <property type="nucleotide sequence ID" value="NZ_CACSAS010000001.1"/>
</dbReference>
<dbReference type="InterPro" id="IPR045066">
    <property type="entry name" value="Beta_CA_cladeB"/>
</dbReference>
<feature type="binding site" evidence="7">
    <location>
        <position position="105"/>
    </location>
    <ligand>
        <name>Zn(2+)</name>
        <dbReference type="ChEBI" id="CHEBI:29105"/>
    </ligand>
</feature>
<sequence length="204" mass="22264">MDKLLDGYRRFRATSWPERKALFERLAARGQRPQTLIIACSDSRVDPSMIFDAGPGELFVVRNVANLVPPYTAPDHAHHGTSAAIEFAVRVLEVSEIVVLGHALCGGAGALIDGAPPQAQDFLPDWIKIAGPARDIALNLSSDPAERRTILEHQCVKLSLRNLETFPWVRERLDEGRLVLHGAYFAVATGVLEHLGPDGTFAPA</sequence>
<comment type="catalytic activity">
    <reaction evidence="6 8">
        <text>hydrogencarbonate + H(+) = CO2 + H2O</text>
        <dbReference type="Rhea" id="RHEA:10748"/>
        <dbReference type="ChEBI" id="CHEBI:15377"/>
        <dbReference type="ChEBI" id="CHEBI:15378"/>
        <dbReference type="ChEBI" id="CHEBI:16526"/>
        <dbReference type="ChEBI" id="CHEBI:17544"/>
        <dbReference type="EC" id="4.2.1.1"/>
    </reaction>
</comment>
<comment type="function">
    <text evidence="8">Reversible hydration of carbon dioxide.</text>
</comment>
<dbReference type="SUPFAM" id="SSF53056">
    <property type="entry name" value="beta-carbonic anhydrase, cab"/>
    <property type="match status" value="1"/>
</dbReference>
<evidence type="ECO:0000256" key="8">
    <source>
        <dbReference type="RuleBase" id="RU003956"/>
    </source>
</evidence>
<dbReference type="Gene3D" id="3.40.1050.10">
    <property type="entry name" value="Carbonic anhydrase"/>
    <property type="match status" value="1"/>
</dbReference>
<dbReference type="InterPro" id="IPR036874">
    <property type="entry name" value="Carbonic_anhydrase_sf"/>
</dbReference>
<dbReference type="PANTHER" id="PTHR11002:SF76">
    <property type="entry name" value="CARBONIC ANHYDRASE"/>
    <property type="match status" value="1"/>
</dbReference>
<dbReference type="SMART" id="SM00947">
    <property type="entry name" value="Pro_CA"/>
    <property type="match status" value="1"/>
</dbReference>
<evidence type="ECO:0000256" key="3">
    <source>
        <dbReference type="ARBA" id="ARBA00022723"/>
    </source>
</evidence>
<keyword evidence="3 7" id="KW-0479">Metal-binding</keyword>
<comment type="cofactor">
    <cofactor evidence="7">
        <name>Zn(2+)</name>
        <dbReference type="ChEBI" id="CHEBI:29105"/>
    </cofactor>
    <text evidence="7">Binds 1 zinc ion per subunit.</text>
</comment>
<dbReference type="AlphaFoldDB" id="A0A5S9N608"/>
<dbReference type="EMBL" id="CACSAS010000001">
    <property type="protein sequence ID" value="CAA0085283.1"/>
    <property type="molecule type" value="Genomic_DNA"/>
</dbReference>
<feature type="binding site" evidence="7">
    <location>
        <position position="40"/>
    </location>
    <ligand>
        <name>Zn(2+)</name>
        <dbReference type="ChEBI" id="CHEBI:29105"/>
    </ligand>
</feature>
<dbReference type="InterPro" id="IPR015892">
    <property type="entry name" value="Carbonic_anhydrase_CS"/>
</dbReference>
<accession>A0A5S9N608</accession>
<evidence type="ECO:0000256" key="1">
    <source>
        <dbReference type="ARBA" id="ARBA00006217"/>
    </source>
</evidence>
<proteinExistence type="inferred from homology"/>
<protein>
    <recommendedName>
        <fullName evidence="2 8">Carbonic anhydrase</fullName>
        <ecNumber evidence="2 8">4.2.1.1</ecNumber>
    </recommendedName>
    <alternativeName>
        <fullName evidence="8">Carbonate dehydratase</fullName>
    </alternativeName>
</protein>
<evidence type="ECO:0000256" key="2">
    <source>
        <dbReference type="ARBA" id="ARBA00012925"/>
    </source>
</evidence>
<dbReference type="GO" id="GO:0004089">
    <property type="term" value="F:carbonate dehydratase activity"/>
    <property type="evidence" value="ECO:0007669"/>
    <property type="project" value="UniProtKB-UniRule"/>
</dbReference>
<evidence type="ECO:0000256" key="5">
    <source>
        <dbReference type="ARBA" id="ARBA00023239"/>
    </source>
</evidence>
<name>A0A5S9N608_9HYPH</name>
<evidence type="ECO:0000313" key="9">
    <source>
        <dbReference type="EMBL" id="CAA0085283.1"/>
    </source>
</evidence>
<dbReference type="PROSITE" id="PS00704">
    <property type="entry name" value="PROK_CO2_ANHYDRASE_1"/>
    <property type="match status" value="1"/>
</dbReference>
<keyword evidence="4 7" id="KW-0862">Zinc</keyword>
<comment type="similarity">
    <text evidence="1 8">Belongs to the beta-class carbonic anhydrase family.</text>
</comment>
<reference evidence="9 10" key="1">
    <citation type="submission" date="2019-12" db="EMBL/GenBank/DDBJ databases">
        <authorList>
            <person name="Reyes-Prieto M."/>
        </authorList>
    </citation>
    <scope>NUCLEOTIDE SEQUENCE [LARGE SCALE GENOMIC DNA]</scope>
    <source>
        <strain evidence="9">HF14-78462</strain>
    </source>
</reference>
<evidence type="ECO:0000256" key="6">
    <source>
        <dbReference type="ARBA" id="ARBA00048348"/>
    </source>
</evidence>
<dbReference type="InterPro" id="IPR001765">
    <property type="entry name" value="Carbonic_anhydrase"/>
</dbReference>
<dbReference type="PROSITE" id="PS00705">
    <property type="entry name" value="PROK_CO2_ANHYDRASE_2"/>
    <property type="match status" value="1"/>
</dbReference>
<keyword evidence="10" id="KW-1185">Reference proteome</keyword>
<dbReference type="Pfam" id="PF00484">
    <property type="entry name" value="Pro_CA"/>
    <property type="match status" value="1"/>
</dbReference>
<feature type="binding site" evidence="7">
    <location>
        <position position="102"/>
    </location>
    <ligand>
        <name>Zn(2+)</name>
        <dbReference type="ChEBI" id="CHEBI:29105"/>
    </ligand>
</feature>
<evidence type="ECO:0000256" key="4">
    <source>
        <dbReference type="ARBA" id="ARBA00022833"/>
    </source>
</evidence>
<gene>
    <name evidence="9" type="primary">cynT</name>
    <name evidence="9" type="ORF">STARVERO_00002</name>
</gene>
<dbReference type="CDD" id="cd00884">
    <property type="entry name" value="beta_CA_cladeB"/>
    <property type="match status" value="1"/>
</dbReference>
<dbReference type="Proteomes" id="UP000433050">
    <property type="component" value="Unassembled WGS sequence"/>
</dbReference>
<evidence type="ECO:0000256" key="7">
    <source>
        <dbReference type="PIRSR" id="PIRSR601765-1"/>
    </source>
</evidence>
<dbReference type="GO" id="GO:0008270">
    <property type="term" value="F:zinc ion binding"/>
    <property type="evidence" value="ECO:0007669"/>
    <property type="project" value="UniProtKB-UniRule"/>
</dbReference>
<dbReference type="PANTHER" id="PTHR11002">
    <property type="entry name" value="CARBONIC ANHYDRASE"/>
    <property type="match status" value="1"/>
</dbReference>
<feature type="binding site" evidence="7">
    <location>
        <position position="42"/>
    </location>
    <ligand>
        <name>Zn(2+)</name>
        <dbReference type="ChEBI" id="CHEBI:29105"/>
    </ligand>
</feature>
<evidence type="ECO:0000313" key="10">
    <source>
        <dbReference type="Proteomes" id="UP000433050"/>
    </source>
</evidence>
<dbReference type="GO" id="GO:0015976">
    <property type="term" value="P:carbon utilization"/>
    <property type="evidence" value="ECO:0007669"/>
    <property type="project" value="InterPro"/>
</dbReference>
<dbReference type="EC" id="4.2.1.1" evidence="2 8"/>